<organism evidence="1 2">
    <name type="scientific">Delftia deserti</name>
    <dbReference type="NCBI Taxonomy" id="1651218"/>
    <lineage>
        <taxon>Bacteria</taxon>
        <taxon>Pseudomonadati</taxon>
        <taxon>Pseudomonadota</taxon>
        <taxon>Betaproteobacteria</taxon>
        <taxon>Burkholderiales</taxon>
        <taxon>Comamonadaceae</taxon>
        <taxon>Delftia</taxon>
    </lineage>
</organism>
<sequence>MQRVTPSEPFNPDPDARYRRTLAEAFPCDARQAVAFFDVSRPPRYGRWLAVVLAVLAIVAMAGCSQAEAQQPQPTAQEQRLARAATQACEGLTPVFENGSLTCHKEIP</sequence>
<name>A0ABW5EJW4_9BURK</name>
<dbReference type="EMBL" id="JBHUIG010000004">
    <property type="protein sequence ID" value="MFD2318450.1"/>
    <property type="molecule type" value="Genomic_DNA"/>
</dbReference>
<evidence type="ECO:0008006" key="3">
    <source>
        <dbReference type="Google" id="ProtNLM"/>
    </source>
</evidence>
<keyword evidence="2" id="KW-1185">Reference proteome</keyword>
<comment type="caution">
    <text evidence="1">The sequence shown here is derived from an EMBL/GenBank/DDBJ whole genome shotgun (WGS) entry which is preliminary data.</text>
</comment>
<evidence type="ECO:0000313" key="2">
    <source>
        <dbReference type="Proteomes" id="UP001597287"/>
    </source>
</evidence>
<proteinExistence type="predicted"/>
<accession>A0ABW5EJW4</accession>
<protein>
    <recommendedName>
        <fullName evidence="3">Lipoprotein</fullName>
    </recommendedName>
</protein>
<dbReference type="Proteomes" id="UP001597287">
    <property type="component" value="Unassembled WGS sequence"/>
</dbReference>
<reference evidence="2" key="1">
    <citation type="journal article" date="2019" name="Int. J. Syst. Evol. Microbiol.">
        <title>The Global Catalogue of Microorganisms (GCM) 10K type strain sequencing project: providing services to taxonomists for standard genome sequencing and annotation.</title>
        <authorList>
            <consortium name="The Broad Institute Genomics Platform"/>
            <consortium name="The Broad Institute Genome Sequencing Center for Infectious Disease"/>
            <person name="Wu L."/>
            <person name="Ma J."/>
        </authorList>
    </citation>
    <scope>NUCLEOTIDE SEQUENCE [LARGE SCALE GENOMIC DNA]</scope>
    <source>
        <strain evidence="2">CCUG 62793</strain>
    </source>
</reference>
<dbReference type="RefSeq" id="WP_380104924.1">
    <property type="nucleotide sequence ID" value="NZ_JBHSIH010000001.1"/>
</dbReference>
<evidence type="ECO:0000313" key="1">
    <source>
        <dbReference type="EMBL" id="MFD2318450.1"/>
    </source>
</evidence>
<gene>
    <name evidence="1" type="ORF">ACFSPV_07035</name>
</gene>